<feature type="transmembrane region" description="Helical" evidence="1">
    <location>
        <begin position="1110"/>
        <end position="1128"/>
    </location>
</feature>
<organism evidence="2 3">
    <name type="scientific">Immersiella caudata</name>
    <dbReference type="NCBI Taxonomy" id="314043"/>
    <lineage>
        <taxon>Eukaryota</taxon>
        <taxon>Fungi</taxon>
        <taxon>Dikarya</taxon>
        <taxon>Ascomycota</taxon>
        <taxon>Pezizomycotina</taxon>
        <taxon>Sordariomycetes</taxon>
        <taxon>Sordariomycetidae</taxon>
        <taxon>Sordariales</taxon>
        <taxon>Lasiosphaeriaceae</taxon>
        <taxon>Immersiella</taxon>
    </lineage>
</organism>
<dbReference type="Pfam" id="PF11915">
    <property type="entry name" value="DUF3433"/>
    <property type="match status" value="2"/>
</dbReference>
<protein>
    <submittedName>
        <fullName evidence="2">Uncharacterized protein</fullName>
    </submittedName>
</protein>
<accession>A0AA39WFK8</accession>
<evidence type="ECO:0000313" key="2">
    <source>
        <dbReference type="EMBL" id="KAK0614501.1"/>
    </source>
</evidence>
<feature type="transmembrane region" description="Helical" evidence="1">
    <location>
        <begin position="642"/>
        <end position="667"/>
    </location>
</feature>
<dbReference type="PANTHER" id="PTHR37544:SF3">
    <property type="entry name" value="SPRAY"/>
    <property type="match status" value="1"/>
</dbReference>
<reference evidence="2" key="1">
    <citation type="submission" date="2023-06" db="EMBL/GenBank/DDBJ databases">
        <title>Genome-scale phylogeny and comparative genomics of the fungal order Sordariales.</title>
        <authorList>
            <consortium name="Lawrence Berkeley National Laboratory"/>
            <person name="Hensen N."/>
            <person name="Bonometti L."/>
            <person name="Westerberg I."/>
            <person name="Brannstrom I.O."/>
            <person name="Guillou S."/>
            <person name="Cros-Aarteil S."/>
            <person name="Calhoun S."/>
            <person name="Haridas S."/>
            <person name="Kuo A."/>
            <person name="Mondo S."/>
            <person name="Pangilinan J."/>
            <person name="Riley R."/>
            <person name="Labutti K."/>
            <person name="Andreopoulos B."/>
            <person name="Lipzen A."/>
            <person name="Chen C."/>
            <person name="Yanf M."/>
            <person name="Daum C."/>
            <person name="Ng V."/>
            <person name="Clum A."/>
            <person name="Steindorff A."/>
            <person name="Ohm R."/>
            <person name="Martin F."/>
            <person name="Silar P."/>
            <person name="Natvig D."/>
            <person name="Lalanne C."/>
            <person name="Gautier V."/>
            <person name="Ament-Velasquez S.L."/>
            <person name="Kruys A."/>
            <person name="Hutchinson M.I."/>
            <person name="Powell A.J."/>
            <person name="Barry K."/>
            <person name="Miller A.N."/>
            <person name="Grigoriev I.V."/>
            <person name="Debuchy R."/>
            <person name="Gladieux P."/>
            <person name="Thoren M.H."/>
            <person name="Johannesson H."/>
        </authorList>
    </citation>
    <scope>NUCLEOTIDE SEQUENCE</scope>
    <source>
        <strain evidence="2">CBS 606.72</strain>
    </source>
</reference>
<feature type="transmembrane region" description="Helical" evidence="1">
    <location>
        <begin position="50"/>
        <end position="70"/>
    </location>
</feature>
<sequence length="1224" mass="132696">MTAPSALRSTGEPGWRFSALAANASPRHDTRTHAHRPKLWTPFFLRRPTLVVFIVIFVLLMLAFAILFGISNRDQGLASANPNWYYLWVYGPTAAFTFLAAIWAPVEYRAKQVEPWVLMATKFRPAKESLLLDYIERLNILTLFASLRRRHWLAFSGTAATFVIIVATVASSGLLVSSTIRTHKENAKLVIRDAFTVPKLPQAGSRPAMNTYGILAANISFPAGTYDRHAIQSFEPYDGHPYETMSAIVDVFEAKLDCEVAIISTEGELTYGKNTLPHKPSKTNNDGVGAAVFVGSSFTLRVPSCPNPLYLEITGPKLFSFNGSSCGNTSTPTDNAAAIDRFVALWGHRGHSSDPLIPDLGVVCVPSYSIRKGRVELSRRANGDVLPTVAFLGSPESDGRVLDGITAWDVLTEFVRSAVESSDAIFQGDYGSRGGETRTGLEPLIQTVVSKGHAEDRVAALSEVFGLVTAQVADQYLRQAAEEPLAGTTTAVENRLIVSTASFALLESMLLLLCLIAGYLLVVSSKAGTSCDTSTLAGLAAVLARSGPALSNLDGAGKTSEKALGNRLQKVEFRTNIVSDEGQPVFRIESATTEEANPLLSEVRPEAEMGDSTERHSSWRKFFCSMGGLFRNKAKEGLYQPFAVTIPGQVLLVLALPALVVTLELLYRRSERDGGLVEIDDSSNAVYYAWTYIPTATMVGLGLWLTAFSYTTKLLGPYSSLWRGRAPAETTMTENYLHTLAILSLWRAARKKQWGIAAPALASMLTPFLTIVASGLLSTRPSMTSTTAMFQRVDSFNVAAINQSNGLSFANLALASNLSDPLWTYKDLVMPQLTGIDGFDSTEKGLARRVKFDALPAIRGNFNCTVTFATEADPDCGGRGFIGTNYKKVGDSFENPNTDGIFLGNGYFGTMISLQSLSSIISYYKPECPSVLVSFGHTTDYVVDQVSNLVCSPYAEEVLVSASFTIPEWELDADRSPSSPPPVIVHPGSAPKVVPSINISSPEFIHSFSMMVFANPAGLDTSFESGGLFGLAVYGRNGTPIAELAGPENVGNLKDAVERTFRAVMAQFLNNGRESLDLAAGEDAQTFTGAVTTPNAGRSRLYQSAISTRILEGLLAVMFVCVMLSYMTHRHLRRLLPKNPCSIGAAASLLAGSDLLRRIPHGAEWMTKQERNELEVFREGLFGMGWWGVKEPPGQGGDGNSDQGADRWYGIDFQWGEGRADAEK</sequence>
<keyword evidence="1" id="KW-1133">Transmembrane helix</keyword>
<evidence type="ECO:0000256" key="1">
    <source>
        <dbReference type="SAM" id="Phobius"/>
    </source>
</evidence>
<dbReference type="InterPro" id="IPR021840">
    <property type="entry name" value="DUF3433"/>
</dbReference>
<feature type="transmembrane region" description="Helical" evidence="1">
    <location>
        <begin position="152"/>
        <end position="176"/>
    </location>
</feature>
<dbReference type="Proteomes" id="UP001175000">
    <property type="component" value="Unassembled WGS sequence"/>
</dbReference>
<proteinExistence type="predicted"/>
<name>A0AA39WFK8_9PEZI</name>
<dbReference type="AlphaFoldDB" id="A0AA39WFK8"/>
<keyword evidence="3" id="KW-1185">Reference proteome</keyword>
<dbReference type="PANTHER" id="PTHR37544">
    <property type="entry name" value="SPRAY-RELATED"/>
    <property type="match status" value="1"/>
</dbReference>
<keyword evidence="1" id="KW-0472">Membrane</keyword>
<evidence type="ECO:0000313" key="3">
    <source>
        <dbReference type="Proteomes" id="UP001175000"/>
    </source>
</evidence>
<feature type="transmembrane region" description="Helical" evidence="1">
    <location>
        <begin position="85"/>
        <end position="106"/>
    </location>
</feature>
<feature type="transmembrane region" description="Helical" evidence="1">
    <location>
        <begin position="687"/>
        <end position="710"/>
    </location>
</feature>
<keyword evidence="1" id="KW-0812">Transmembrane</keyword>
<gene>
    <name evidence="2" type="ORF">B0T14DRAFT_528606</name>
</gene>
<comment type="caution">
    <text evidence="2">The sequence shown here is derived from an EMBL/GenBank/DDBJ whole genome shotgun (WGS) entry which is preliminary data.</text>
</comment>
<dbReference type="EMBL" id="JAULSU010000006">
    <property type="protein sequence ID" value="KAK0614501.1"/>
    <property type="molecule type" value="Genomic_DNA"/>
</dbReference>
<feature type="transmembrane region" description="Helical" evidence="1">
    <location>
        <begin position="754"/>
        <end position="777"/>
    </location>
</feature>
<feature type="transmembrane region" description="Helical" evidence="1">
    <location>
        <begin position="503"/>
        <end position="522"/>
    </location>
</feature>